<comment type="caution">
    <text evidence="22">The sequence shown here is derived from an EMBL/GenBank/DDBJ whole genome shotgun (WGS) entry which is preliminary data.</text>
</comment>
<gene>
    <name evidence="22" type="ORF">I2H38_04735</name>
</gene>
<evidence type="ECO:0000259" key="20">
    <source>
        <dbReference type="PROSITE" id="PS50113"/>
    </source>
</evidence>
<dbReference type="AlphaFoldDB" id="A0A931BK34"/>
<dbReference type="PROSITE" id="PS50113">
    <property type="entry name" value="PAC"/>
    <property type="match status" value="1"/>
</dbReference>
<dbReference type="Gene3D" id="3.30.450.20">
    <property type="entry name" value="PAS domain"/>
    <property type="match status" value="1"/>
</dbReference>
<evidence type="ECO:0000259" key="19">
    <source>
        <dbReference type="PROSITE" id="PS50046"/>
    </source>
</evidence>
<dbReference type="Gene3D" id="6.10.340.10">
    <property type="match status" value="1"/>
</dbReference>
<evidence type="ECO:0000259" key="21">
    <source>
        <dbReference type="PROSITE" id="PS50885"/>
    </source>
</evidence>
<evidence type="ECO:0000256" key="3">
    <source>
        <dbReference type="ARBA" id="ARBA00012438"/>
    </source>
</evidence>
<dbReference type="SMART" id="SM00065">
    <property type="entry name" value="GAF"/>
    <property type="match status" value="1"/>
</dbReference>
<keyword evidence="13" id="KW-0418">Kinase</keyword>
<dbReference type="SMART" id="SM00304">
    <property type="entry name" value="HAMP"/>
    <property type="match status" value="1"/>
</dbReference>
<evidence type="ECO:0000256" key="7">
    <source>
        <dbReference type="ARBA" id="ARBA00022606"/>
    </source>
</evidence>
<evidence type="ECO:0000256" key="13">
    <source>
        <dbReference type="ARBA" id="ARBA00022777"/>
    </source>
</evidence>
<accession>A0A931BK34</accession>
<organism evidence="22 23">
    <name type="scientific">Microvirga alba</name>
    <dbReference type="NCBI Taxonomy" id="2791025"/>
    <lineage>
        <taxon>Bacteria</taxon>
        <taxon>Pseudomonadati</taxon>
        <taxon>Pseudomonadota</taxon>
        <taxon>Alphaproteobacteria</taxon>
        <taxon>Hyphomicrobiales</taxon>
        <taxon>Methylobacteriaceae</taxon>
        <taxon>Microvirga</taxon>
    </lineage>
</organism>
<keyword evidence="17" id="KW-0675">Receptor</keyword>
<dbReference type="PANTHER" id="PTHR41523:SF8">
    <property type="entry name" value="ETHYLENE RESPONSE SENSOR PROTEIN"/>
    <property type="match status" value="1"/>
</dbReference>
<dbReference type="PANTHER" id="PTHR41523">
    <property type="entry name" value="TWO-COMPONENT SYSTEM SENSOR PROTEIN"/>
    <property type="match status" value="1"/>
</dbReference>
<feature type="domain" description="PAC" evidence="20">
    <location>
        <begin position="172"/>
        <end position="224"/>
    </location>
</feature>
<dbReference type="GO" id="GO:0005524">
    <property type="term" value="F:ATP binding"/>
    <property type="evidence" value="ECO:0007669"/>
    <property type="project" value="UniProtKB-KW"/>
</dbReference>
<dbReference type="Pfam" id="PF08447">
    <property type="entry name" value="PAS_3"/>
    <property type="match status" value="1"/>
</dbReference>
<dbReference type="InterPro" id="IPR003660">
    <property type="entry name" value="HAMP_dom"/>
</dbReference>
<evidence type="ECO:0000256" key="4">
    <source>
        <dbReference type="ARBA" id="ARBA00021740"/>
    </source>
</evidence>
<feature type="domain" description="HAMP" evidence="21">
    <location>
        <begin position="31"/>
        <end position="84"/>
    </location>
</feature>
<keyword evidence="5" id="KW-0600">Photoreceptor protein</keyword>
<keyword evidence="8" id="KW-0285">Flavoprotein</keyword>
<dbReference type="PROSITE" id="PS50885">
    <property type="entry name" value="HAMP"/>
    <property type="match status" value="1"/>
</dbReference>
<dbReference type="EC" id="2.7.13.3" evidence="3"/>
<dbReference type="Proteomes" id="UP000599312">
    <property type="component" value="Unassembled WGS sequence"/>
</dbReference>
<evidence type="ECO:0000256" key="2">
    <source>
        <dbReference type="ARBA" id="ARBA00004370"/>
    </source>
</evidence>
<evidence type="ECO:0000256" key="18">
    <source>
        <dbReference type="SAM" id="Phobius"/>
    </source>
</evidence>
<evidence type="ECO:0000256" key="12">
    <source>
        <dbReference type="ARBA" id="ARBA00022741"/>
    </source>
</evidence>
<dbReference type="InterPro" id="IPR011102">
    <property type="entry name" value="Sig_transdc_His_kinase_HWE"/>
</dbReference>
<dbReference type="GO" id="GO:0007165">
    <property type="term" value="P:signal transduction"/>
    <property type="evidence" value="ECO:0007669"/>
    <property type="project" value="InterPro"/>
</dbReference>
<dbReference type="GO" id="GO:0009881">
    <property type="term" value="F:photoreceptor activity"/>
    <property type="evidence" value="ECO:0007669"/>
    <property type="project" value="UniProtKB-KW"/>
</dbReference>
<evidence type="ECO:0000256" key="6">
    <source>
        <dbReference type="ARBA" id="ARBA00022553"/>
    </source>
</evidence>
<dbReference type="InterPro" id="IPR000700">
    <property type="entry name" value="PAS-assoc_C"/>
</dbReference>
<evidence type="ECO:0000256" key="9">
    <source>
        <dbReference type="ARBA" id="ARBA00022643"/>
    </source>
</evidence>
<dbReference type="InterPro" id="IPR035965">
    <property type="entry name" value="PAS-like_dom_sf"/>
</dbReference>
<dbReference type="GO" id="GO:0016020">
    <property type="term" value="C:membrane"/>
    <property type="evidence" value="ECO:0007669"/>
    <property type="project" value="UniProtKB-SubCell"/>
</dbReference>
<dbReference type="Gene3D" id="2.10.70.100">
    <property type="match status" value="1"/>
</dbReference>
<dbReference type="InterPro" id="IPR001610">
    <property type="entry name" value="PAC"/>
</dbReference>
<keyword evidence="10" id="KW-0808">Transferase</keyword>
<protein>
    <recommendedName>
        <fullName evidence="4">Blue-light-activated histidine kinase</fullName>
        <ecNumber evidence="3">2.7.13.3</ecNumber>
    </recommendedName>
</protein>
<sequence length="593" mass="65931">MAGLPAFDWLTCLYVFGACLAIVAAWLAGRTSAQRPLSSFTQAVDRWRDGDLQTRFAVSDPHTPVGHLGLAFNDMATKLSLREAERESVMRVLREGEERLQLAQDVAGLGTWDWDHPTGEIAWSSQMFRLTGLDSDRNEADPLSAWLGVLHPDDRKRMQQAVKLLAQTLEPLTSEYRIVMRDGAVRWLLMRGQTIPDETGAPSRTVIVNLDITPSKESEVRERFLLRLSDRIRDLDRPGEILMAVAETLGDHLAVSRLGYGDVNDATMVLTTLVDWHLDEMPDVRGRHPLIPFGPILCAGLRAGQTAVFNDALSDPRAEGHTEIYLALQCIASISVPLVKEGQLRAVLYVHSKAPRVWTPSEIELCRDVAERTWAAVERARSDARQRLLINELNHRVKNTLATVQSIAAQSFKSGEPTVARAAFEARLFALSKTHDVLTRENWEGASLRNIAEEAMAPYRREHVERFHIEGATLRLPPRIALPLAMAMHELSTNAAKYGAFSVDDGRVTIRWQVEATAEGRQLIMQWREEGGPPVRMPTHKGFGSRLIERGLKLELAGEVNLDFRPSGVLCILSIPLPDAPDGEGDDAVLGFA</sequence>
<dbReference type="CDD" id="cd00130">
    <property type="entry name" value="PAS"/>
    <property type="match status" value="1"/>
</dbReference>
<keyword evidence="7" id="KW-0716">Sensory transduction</keyword>
<dbReference type="InterPro" id="IPR013655">
    <property type="entry name" value="PAS_fold_3"/>
</dbReference>
<evidence type="ECO:0000256" key="10">
    <source>
        <dbReference type="ARBA" id="ARBA00022679"/>
    </source>
</evidence>
<keyword evidence="11" id="KW-0677">Repeat</keyword>
<evidence type="ECO:0000256" key="15">
    <source>
        <dbReference type="ARBA" id="ARBA00022991"/>
    </source>
</evidence>
<evidence type="ECO:0000256" key="8">
    <source>
        <dbReference type="ARBA" id="ARBA00022630"/>
    </source>
</evidence>
<evidence type="ECO:0000256" key="16">
    <source>
        <dbReference type="ARBA" id="ARBA00023026"/>
    </source>
</evidence>
<keyword evidence="12" id="KW-0547">Nucleotide-binding</keyword>
<dbReference type="Pfam" id="PF00672">
    <property type="entry name" value="HAMP"/>
    <property type="match status" value="1"/>
</dbReference>
<evidence type="ECO:0000256" key="14">
    <source>
        <dbReference type="ARBA" id="ARBA00022840"/>
    </source>
</evidence>
<dbReference type="SUPFAM" id="SSF55781">
    <property type="entry name" value="GAF domain-like"/>
    <property type="match status" value="1"/>
</dbReference>
<keyword evidence="16" id="KW-0843">Virulence</keyword>
<dbReference type="SUPFAM" id="SSF158472">
    <property type="entry name" value="HAMP domain-like"/>
    <property type="match status" value="1"/>
</dbReference>
<dbReference type="SMART" id="SM00911">
    <property type="entry name" value="HWE_HK"/>
    <property type="match status" value="1"/>
</dbReference>
<dbReference type="RefSeq" id="WP_196270686.1">
    <property type="nucleotide sequence ID" value="NZ_JADQDO010000002.1"/>
</dbReference>
<dbReference type="SUPFAM" id="SSF55785">
    <property type="entry name" value="PYP-like sensor domain (PAS domain)"/>
    <property type="match status" value="1"/>
</dbReference>
<dbReference type="SMART" id="SM00086">
    <property type="entry name" value="PAC"/>
    <property type="match status" value="1"/>
</dbReference>
<keyword evidence="14" id="KW-0067">ATP-binding</keyword>
<feature type="domain" description="Phytochrome chromophore attachment site" evidence="19">
    <location>
        <begin position="321"/>
        <end position="372"/>
    </location>
</feature>
<comment type="catalytic activity">
    <reaction evidence="1">
        <text>ATP + protein L-histidine = ADP + protein N-phospho-L-histidine.</text>
        <dbReference type="EC" id="2.7.13.3"/>
    </reaction>
</comment>
<dbReference type="CDD" id="cd06225">
    <property type="entry name" value="HAMP"/>
    <property type="match status" value="1"/>
</dbReference>
<keyword evidence="18" id="KW-1133">Transmembrane helix</keyword>
<name>A0A931BK34_9HYPH</name>
<dbReference type="Gene3D" id="3.30.565.10">
    <property type="entry name" value="Histidine kinase-like ATPase, C-terminal domain"/>
    <property type="match status" value="1"/>
</dbReference>
<keyword evidence="23" id="KW-1185">Reference proteome</keyword>
<dbReference type="InterPro" id="IPR003018">
    <property type="entry name" value="GAF"/>
</dbReference>
<keyword evidence="15" id="KW-0157">Chromophore</keyword>
<comment type="subcellular location">
    <subcellularLocation>
        <location evidence="2">Membrane</location>
    </subcellularLocation>
</comment>
<keyword evidence="18" id="KW-0812">Transmembrane</keyword>
<feature type="transmembrane region" description="Helical" evidence="18">
    <location>
        <begin position="6"/>
        <end position="28"/>
    </location>
</feature>
<dbReference type="EMBL" id="JADQDO010000002">
    <property type="protein sequence ID" value="MBF9232681.1"/>
    <property type="molecule type" value="Genomic_DNA"/>
</dbReference>
<evidence type="ECO:0000313" key="22">
    <source>
        <dbReference type="EMBL" id="MBF9232681.1"/>
    </source>
</evidence>
<evidence type="ECO:0000313" key="23">
    <source>
        <dbReference type="Proteomes" id="UP000599312"/>
    </source>
</evidence>
<dbReference type="InterPro" id="IPR000014">
    <property type="entry name" value="PAS"/>
</dbReference>
<dbReference type="InterPro" id="IPR016132">
    <property type="entry name" value="Phyto_chromo_attachment"/>
</dbReference>
<keyword evidence="6" id="KW-0597">Phosphoprotein</keyword>
<dbReference type="Gene3D" id="3.30.450.40">
    <property type="match status" value="1"/>
</dbReference>
<proteinExistence type="predicted"/>
<evidence type="ECO:0000256" key="5">
    <source>
        <dbReference type="ARBA" id="ARBA00022543"/>
    </source>
</evidence>
<dbReference type="GO" id="GO:0004673">
    <property type="term" value="F:protein histidine kinase activity"/>
    <property type="evidence" value="ECO:0007669"/>
    <property type="project" value="UniProtKB-EC"/>
</dbReference>
<keyword evidence="9" id="KW-0288">FMN</keyword>
<dbReference type="PROSITE" id="PS50046">
    <property type="entry name" value="PHYTOCHROME_2"/>
    <property type="match status" value="1"/>
</dbReference>
<dbReference type="NCBIfam" id="TIGR00229">
    <property type="entry name" value="sensory_box"/>
    <property type="match status" value="1"/>
</dbReference>
<dbReference type="InterPro" id="IPR036890">
    <property type="entry name" value="HATPase_C_sf"/>
</dbReference>
<keyword evidence="18" id="KW-0472">Membrane</keyword>
<dbReference type="Pfam" id="PF07536">
    <property type="entry name" value="HWE_HK"/>
    <property type="match status" value="1"/>
</dbReference>
<evidence type="ECO:0000256" key="17">
    <source>
        <dbReference type="ARBA" id="ARBA00023170"/>
    </source>
</evidence>
<dbReference type="InterPro" id="IPR029016">
    <property type="entry name" value="GAF-like_dom_sf"/>
</dbReference>
<evidence type="ECO:0000256" key="11">
    <source>
        <dbReference type="ARBA" id="ARBA00022737"/>
    </source>
</evidence>
<dbReference type="Pfam" id="PF01590">
    <property type="entry name" value="GAF"/>
    <property type="match status" value="1"/>
</dbReference>
<evidence type="ECO:0000256" key="1">
    <source>
        <dbReference type="ARBA" id="ARBA00000085"/>
    </source>
</evidence>
<reference evidence="22" key="1">
    <citation type="submission" date="2020-11" db="EMBL/GenBank/DDBJ databases">
        <authorList>
            <person name="Kim M.K."/>
        </authorList>
    </citation>
    <scope>NUCLEOTIDE SEQUENCE</scope>
    <source>
        <strain evidence="22">BT350</strain>
    </source>
</reference>